<gene>
    <name evidence="2" type="ORF">UY3_04759</name>
</gene>
<feature type="compositionally biased region" description="Pro residues" evidence="1">
    <location>
        <begin position="85"/>
        <end position="95"/>
    </location>
</feature>
<feature type="compositionally biased region" description="Low complexity" evidence="1">
    <location>
        <begin position="96"/>
        <end position="105"/>
    </location>
</feature>
<reference evidence="3" key="1">
    <citation type="journal article" date="2013" name="Nat. Genet.">
        <title>The draft genomes of soft-shell turtle and green sea turtle yield insights into the development and evolution of the turtle-specific body plan.</title>
        <authorList>
            <person name="Wang Z."/>
            <person name="Pascual-Anaya J."/>
            <person name="Zadissa A."/>
            <person name="Li W."/>
            <person name="Niimura Y."/>
            <person name="Huang Z."/>
            <person name="Li C."/>
            <person name="White S."/>
            <person name="Xiong Z."/>
            <person name="Fang D."/>
            <person name="Wang B."/>
            <person name="Ming Y."/>
            <person name="Chen Y."/>
            <person name="Zheng Y."/>
            <person name="Kuraku S."/>
            <person name="Pignatelli M."/>
            <person name="Herrero J."/>
            <person name="Beal K."/>
            <person name="Nozawa M."/>
            <person name="Li Q."/>
            <person name="Wang J."/>
            <person name="Zhang H."/>
            <person name="Yu L."/>
            <person name="Shigenobu S."/>
            <person name="Wang J."/>
            <person name="Liu J."/>
            <person name="Flicek P."/>
            <person name="Searle S."/>
            <person name="Wang J."/>
            <person name="Kuratani S."/>
            <person name="Yin Y."/>
            <person name="Aken B."/>
            <person name="Zhang G."/>
            <person name="Irie N."/>
        </authorList>
    </citation>
    <scope>NUCLEOTIDE SEQUENCE [LARGE SCALE GENOMIC DNA]</scope>
</reference>
<evidence type="ECO:0000313" key="2">
    <source>
        <dbReference type="EMBL" id="EMP38000.1"/>
    </source>
</evidence>
<evidence type="ECO:0000313" key="3">
    <source>
        <dbReference type="Proteomes" id="UP000031443"/>
    </source>
</evidence>
<evidence type="ECO:0000256" key="1">
    <source>
        <dbReference type="SAM" id="MobiDB-lite"/>
    </source>
</evidence>
<accession>M7BQK8</accession>
<organism evidence="2 3">
    <name type="scientific">Chelonia mydas</name>
    <name type="common">Green sea-turtle</name>
    <name type="synonym">Chelonia agassizi</name>
    <dbReference type="NCBI Taxonomy" id="8469"/>
    <lineage>
        <taxon>Eukaryota</taxon>
        <taxon>Metazoa</taxon>
        <taxon>Chordata</taxon>
        <taxon>Craniata</taxon>
        <taxon>Vertebrata</taxon>
        <taxon>Euteleostomi</taxon>
        <taxon>Archelosauria</taxon>
        <taxon>Testudinata</taxon>
        <taxon>Testudines</taxon>
        <taxon>Cryptodira</taxon>
        <taxon>Durocryptodira</taxon>
        <taxon>Americhelydia</taxon>
        <taxon>Chelonioidea</taxon>
        <taxon>Cheloniidae</taxon>
        <taxon>Chelonia</taxon>
    </lineage>
</organism>
<dbReference type="AlphaFoldDB" id="M7BQK8"/>
<keyword evidence="3" id="KW-1185">Reference proteome</keyword>
<feature type="region of interest" description="Disordered" evidence="1">
    <location>
        <begin position="20"/>
        <end position="144"/>
    </location>
</feature>
<feature type="compositionally biased region" description="Basic and acidic residues" evidence="1">
    <location>
        <begin position="134"/>
        <end position="144"/>
    </location>
</feature>
<proteinExistence type="predicted"/>
<dbReference type="Proteomes" id="UP000031443">
    <property type="component" value="Unassembled WGS sequence"/>
</dbReference>
<protein>
    <submittedName>
        <fullName evidence="2">Uncharacterized protein</fullName>
    </submittedName>
</protein>
<feature type="compositionally biased region" description="Pro residues" evidence="1">
    <location>
        <begin position="106"/>
        <end position="116"/>
    </location>
</feature>
<sequence length="144" mass="15096">MGRSSLPAGSVGSDRFIASRLDTINRSPNVLPVDSGTPASERRKRSRRGSGSGRLTAVLTARACTPSHTPNPSAPARSPILHPKPCIPSPTPEPTPLARALTPLLHPNPLPQPSETPPAAAGVTEPTESQGIHDFCDLHENSQP</sequence>
<dbReference type="EMBL" id="KB520915">
    <property type="protein sequence ID" value="EMP38000.1"/>
    <property type="molecule type" value="Genomic_DNA"/>
</dbReference>
<name>M7BQK8_CHEMY</name>